<dbReference type="AlphaFoldDB" id="A0A6L5XAY6"/>
<sequence>MCKKIFSLLLLFVAMACQAQTATQIFDKTVSAFRNAGTVSASYSMRGSHGTIVMQGSKFRILANNVKAWYDGKTEYTYSKATGEVNITTPSARDLVMVSPLSVAGQVRNAYKMKAKKNTGGYTLYLTPKKKGHVKSITLYISKAYVLTKAVYTTSKGSQSLTISNYRTHVAASASTFRFSKSQVPAGTQVVDLR</sequence>
<proteinExistence type="predicted"/>
<evidence type="ECO:0008006" key="5">
    <source>
        <dbReference type="Google" id="ProtNLM"/>
    </source>
</evidence>
<feature type="signal peptide" evidence="2">
    <location>
        <begin position="1"/>
        <end position="19"/>
    </location>
</feature>
<dbReference type="Pfam" id="PF16584">
    <property type="entry name" value="LolA_2"/>
    <property type="match status" value="1"/>
</dbReference>
<keyword evidence="1 2" id="KW-0732">Signal</keyword>
<gene>
    <name evidence="3" type="ORF">FYJ29_06410</name>
</gene>
<organism evidence="3 4">
    <name type="scientific">Sodaliphilus pleomorphus</name>
    <dbReference type="NCBI Taxonomy" id="2606626"/>
    <lineage>
        <taxon>Bacteria</taxon>
        <taxon>Pseudomonadati</taxon>
        <taxon>Bacteroidota</taxon>
        <taxon>Bacteroidia</taxon>
        <taxon>Bacteroidales</taxon>
        <taxon>Muribaculaceae</taxon>
        <taxon>Sodaliphilus</taxon>
    </lineage>
</organism>
<dbReference type="PROSITE" id="PS51257">
    <property type="entry name" value="PROKAR_LIPOPROTEIN"/>
    <property type="match status" value="1"/>
</dbReference>
<comment type="caution">
    <text evidence="3">The sequence shown here is derived from an EMBL/GenBank/DDBJ whole genome shotgun (WGS) entry which is preliminary data.</text>
</comment>
<feature type="chain" id="PRO_5026831251" description="Outer membrane lipoprotein carrier protein LolA" evidence="2">
    <location>
        <begin position="20"/>
        <end position="194"/>
    </location>
</feature>
<reference evidence="3 4" key="1">
    <citation type="submission" date="2019-08" db="EMBL/GenBank/DDBJ databases">
        <title>In-depth cultivation of the pig gut microbiome towards novel bacterial diversity and tailored functional studies.</title>
        <authorList>
            <person name="Wylensek D."/>
            <person name="Hitch T.C.A."/>
            <person name="Clavel T."/>
        </authorList>
    </citation>
    <scope>NUCLEOTIDE SEQUENCE [LARGE SCALE GENOMIC DNA]</scope>
    <source>
        <strain evidence="3 4">Oil-RF-744-WCA-WT-10</strain>
    </source>
</reference>
<name>A0A6L5XAY6_9BACT</name>
<dbReference type="SUPFAM" id="SSF89392">
    <property type="entry name" value="Prokaryotic lipoproteins and lipoprotein localization factors"/>
    <property type="match status" value="1"/>
</dbReference>
<keyword evidence="4" id="KW-1185">Reference proteome</keyword>
<evidence type="ECO:0000313" key="4">
    <source>
        <dbReference type="Proteomes" id="UP000483362"/>
    </source>
</evidence>
<evidence type="ECO:0000256" key="2">
    <source>
        <dbReference type="SAM" id="SignalP"/>
    </source>
</evidence>
<evidence type="ECO:0000256" key="1">
    <source>
        <dbReference type="ARBA" id="ARBA00022729"/>
    </source>
</evidence>
<dbReference type="Proteomes" id="UP000483362">
    <property type="component" value="Unassembled WGS sequence"/>
</dbReference>
<protein>
    <recommendedName>
        <fullName evidence="5">Outer membrane lipoprotein carrier protein LolA</fullName>
    </recommendedName>
</protein>
<dbReference type="InterPro" id="IPR004564">
    <property type="entry name" value="OM_lipoprot_carrier_LolA-like"/>
</dbReference>
<accession>A0A6L5XAY6</accession>
<evidence type="ECO:0000313" key="3">
    <source>
        <dbReference type="EMBL" id="MSS17391.1"/>
    </source>
</evidence>
<dbReference type="EMBL" id="VULT01000008">
    <property type="protein sequence ID" value="MSS17391.1"/>
    <property type="molecule type" value="Genomic_DNA"/>
</dbReference>
<dbReference type="InterPro" id="IPR029046">
    <property type="entry name" value="LolA/LolB/LppX"/>
</dbReference>
<dbReference type="Gene3D" id="2.50.20.10">
    <property type="entry name" value="Lipoprotein localisation LolA/LolB/LppX"/>
    <property type="match status" value="1"/>
</dbReference>